<organism evidence="2 3">
    <name type="scientific">Castilleja foliolosa</name>
    <dbReference type="NCBI Taxonomy" id="1961234"/>
    <lineage>
        <taxon>Eukaryota</taxon>
        <taxon>Viridiplantae</taxon>
        <taxon>Streptophyta</taxon>
        <taxon>Embryophyta</taxon>
        <taxon>Tracheophyta</taxon>
        <taxon>Spermatophyta</taxon>
        <taxon>Magnoliopsida</taxon>
        <taxon>eudicotyledons</taxon>
        <taxon>Gunneridae</taxon>
        <taxon>Pentapetalae</taxon>
        <taxon>asterids</taxon>
        <taxon>lamiids</taxon>
        <taxon>Lamiales</taxon>
        <taxon>Orobanchaceae</taxon>
        <taxon>Pedicularideae</taxon>
        <taxon>Castillejinae</taxon>
        <taxon>Castilleja</taxon>
    </lineage>
</organism>
<reference evidence="3" key="1">
    <citation type="journal article" date="2024" name="IScience">
        <title>Strigolactones Initiate the Formation of Haustorium-like Structures in Castilleja.</title>
        <authorList>
            <person name="Buerger M."/>
            <person name="Peterson D."/>
            <person name="Chory J."/>
        </authorList>
    </citation>
    <scope>NUCLEOTIDE SEQUENCE [LARGE SCALE GENOMIC DNA]</scope>
</reference>
<dbReference type="EMBL" id="JAVIJP010000006">
    <property type="protein sequence ID" value="KAL3651576.1"/>
    <property type="molecule type" value="Genomic_DNA"/>
</dbReference>
<evidence type="ECO:0000313" key="2">
    <source>
        <dbReference type="EMBL" id="KAL3651576.1"/>
    </source>
</evidence>
<dbReference type="Proteomes" id="UP001632038">
    <property type="component" value="Unassembled WGS sequence"/>
</dbReference>
<evidence type="ECO:0000313" key="3">
    <source>
        <dbReference type="Proteomes" id="UP001632038"/>
    </source>
</evidence>
<name>A0ABD3EAY9_9LAMI</name>
<feature type="compositionally biased region" description="Polar residues" evidence="1">
    <location>
        <begin position="112"/>
        <end position="126"/>
    </location>
</feature>
<feature type="compositionally biased region" description="Basic and acidic residues" evidence="1">
    <location>
        <begin position="62"/>
        <end position="80"/>
    </location>
</feature>
<keyword evidence="3" id="KW-1185">Reference proteome</keyword>
<sequence length="249" mass="27606">MSQSNRSKRDLKYSENQAPENQADDDATQAPENPADSTNQTVGATGLIIKKEKGATIEPADAAEKVTKKRSNEKEEEYSLPKKHRKTQLSKKEKIALASTKGQLTAEDSKVDSNTADAIGSDTGSPVASKKTKIEKSEATVDSNYPALKTRNSPDNLMKAIRVMTEAQLRDVRSIGFGALIDLKVKDISTILSYMLENFDPMTQELRLREVRRVRFESSDVRKVLGFPNGIKALMPRNKGITNNFVQDF</sequence>
<dbReference type="AlphaFoldDB" id="A0ABD3EAY9"/>
<dbReference type="PANTHER" id="PTHR34835">
    <property type="entry name" value="OS07G0283600 PROTEIN-RELATED"/>
    <property type="match status" value="1"/>
</dbReference>
<protein>
    <submittedName>
        <fullName evidence="2">Uncharacterized protein</fullName>
    </submittedName>
</protein>
<accession>A0ABD3EAY9</accession>
<dbReference type="PANTHER" id="PTHR34835:SF90">
    <property type="entry name" value="AMINOTRANSFERASE-LIKE PLANT MOBILE DOMAIN-CONTAINING PROTEIN"/>
    <property type="match status" value="1"/>
</dbReference>
<gene>
    <name evidence="2" type="ORF">CASFOL_004578</name>
</gene>
<comment type="caution">
    <text evidence="2">The sequence shown here is derived from an EMBL/GenBank/DDBJ whole genome shotgun (WGS) entry which is preliminary data.</text>
</comment>
<evidence type="ECO:0000256" key="1">
    <source>
        <dbReference type="SAM" id="MobiDB-lite"/>
    </source>
</evidence>
<proteinExistence type="predicted"/>
<feature type="region of interest" description="Disordered" evidence="1">
    <location>
        <begin position="1"/>
        <end position="140"/>
    </location>
</feature>